<dbReference type="PROSITE" id="PS00280">
    <property type="entry name" value="BPTI_KUNITZ_1"/>
    <property type="match status" value="1"/>
</dbReference>
<sequence length="160" mass="17911">MKTPTCFLFALLCLTLVLVQGYKPPRYCQAKPNDGQCGHVRPSIERWYFDGRYGYCGPFLWGGCGGNKNNFPNCTACMTTCTRYKPPRYCKAKPDDGQCGGVRPSIERWYFDVRYGYCGPFLWGGCGGNNNNFPNCTACMTTCTTHPDPEGACRYIINSP</sequence>
<dbReference type="AlphaFoldDB" id="A0AAQ4F5G4"/>
<feature type="domain" description="BPTI/Kunitz inhibitor" evidence="5">
    <location>
        <begin position="90"/>
        <end position="143"/>
    </location>
</feature>
<evidence type="ECO:0000256" key="3">
    <source>
        <dbReference type="ARBA" id="ARBA00023157"/>
    </source>
</evidence>
<evidence type="ECO:0000256" key="4">
    <source>
        <dbReference type="SAM" id="SignalP"/>
    </source>
</evidence>
<dbReference type="EMBL" id="JARKHS020007153">
    <property type="protein sequence ID" value="KAK8781962.1"/>
    <property type="molecule type" value="Genomic_DNA"/>
</dbReference>
<evidence type="ECO:0000256" key="2">
    <source>
        <dbReference type="ARBA" id="ARBA00022900"/>
    </source>
</evidence>
<protein>
    <recommendedName>
        <fullName evidence="5">BPTI/Kunitz inhibitor domain-containing protein</fullName>
    </recommendedName>
</protein>
<reference evidence="6 7" key="1">
    <citation type="journal article" date="2023" name="Arcadia Sci">
        <title>De novo assembly of a long-read Amblyomma americanum tick genome.</title>
        <authorList>
            <person name="Chou S."/>
            <person name="Poskanzer K.E."/>
            <person name="Rollins M."/>
            <person name="Thuy-Boun P.S."/>
        </authorList>
    </citation>
    <scope>NUCLEOTIDE SEQUENCE [LARGE SCALE GENOMIC DNA]</scope>
    <source>
        <strain evidence="6">F_SG_1</strain>
        <tissue evidence="6">Salivary glands</tissue>
    </source>
</reference>
<dbReference type="CDD" id="cd00109">
    <property type="entry name" value="Kunitz-type"/>
    <property type="match status" value="1"/>
</dbReference>
<evidence type="ECO:0000313" key="6">
    <source>
        <dbReference type="EMBL" id="KAK8781962.1"/>
    </source>
</evidence>
<dbReference type="GO" id="GO:0005615">
    <property type="term" value="C:extracellular space"/>
    <property type="evidence" value="ECO:0007669"/>
    <property type="project" value="TreeGrafter"/>
</dbReference>
<dbReference type="InterPro" id="IPR036880">
    <property type="entry name" value="Kunitz_BPTI_sf"/>
</dbReference>
<keyword evidence="3" id="KW-1015">Disulfide bond</keyword>
<dbReference type="Gene3D" id="4.10.410.10">
    <property type="entry name" value="Pancreatic trypsin inhibitor Kunitz domain"/>
    <property type="match status" value="2"/>
</dbReference>
<dbReference type="PROSITE" id="PS50279">
    <property type="entry name" value="BPTI_KUNITZ_2"/>
    <property type="match status" value="2"/>
</dbReference>
<evidence type="ECO:0000259" key="5">
    <source>
        <dbReference type="PROSITE" id="PS50279"/>
    </source>
</evidence>
<keyword evidence="7" id="KW-1185">Reference proteome</keyword>
<feature type="signal peptide" evidence="4">
    <location>
        <begin position="1"/>
        <end position="21"/>
    </location>
</feature>
<dbReference type="SUPFAM" id="SSF57362">
    <property type="entry name" value="BPTI-like"/>
    <property type="match status" value="2"/>
</dbReference>
<evidence type="ECO:0000313" key="7">
    <source>
        <dbReference type="Proteomes" id="UP001321473"/>
    </source>
</evidence>
<feature type="domain" description="BPTI/Kunitz inhibitor" evidence="5">
    <location>
        <begin position="28"/>
        <end position="81"/>
    </location>
</feature>
<keyword evidence="1" id="KW-0646">Protease inhibitor</keyword>
<dbReference type="PANTHER" id="PTHR10083">
    <property type="entry name" value="KUNITZ-TYPE PROTEASE INHIBITOR-RELATED"/>
    <property type="match status" value="1"/>
</dbReference>
<keyword evidence="4" id="KW-0732">Signal</keyword>
<dbReference type="InterPro" id="IPR020901">
    <property type="entry name" value="Prtase_inh_Kunz-CS"/>
</dbReference>
<accession>A0AAQ4F5G4</accession>
<dbReference type="GO" id="GO:0004867">
    <property type="term" value="F:serine-type endopeptidase inhibitor activity"/>
    <property type="evidence" value="ECO:0007669"/>
    <property type="project" value="UniProtKB-KW"/>
</dbReference>
<dbReference type="SMART" id="SM00131">
    <property type="entry name" value="KU"/>
    <property type="match status" value="2"/>
</dbReference>
<dbReference type="Proteomes" id="UP001321473">
    <property type="component" value="Unassembled WGS sequence"/>
</dbReference>
<evidence type="ECO:0000256" key="1">
    <source>
        <dbReference type="ARBA" id="ARBA00022690"/>
    </source>
</evidence>
<feature type="chain" id="PRO_5042854118" description="BPTI/Kunitz inhibitor domain-containing protein" evidence="4">
    <location>
        <begin position="22"/>
        <end position="160"/>
    </location>
</feature>
<proteinExistence type="predicted"/>
<gene>
    <name evidence="6" type="ORF">V5799_016696</name>
</gene>
<dbReference type="InterPro" id="IPR002223">
    <property type="entry name" value="Kunitz_BPTI"/>
</dbReference>
<dbReference type="Pfam" id="PF00014">
    <property type="entry name" value="Kunitz_BPTI"/>
    <property type="match status" value="2"/>
</dbReference>
<comment type="caution">
    <text evidence="6">The sequence shown here is derived from an EMBL/GenBank/DDBJ whole genome shotgun (WGS) entry which is preliminary data.</text>
</comment>
<dbReference type="InterPro" id="IPR050098">
    <property type="entry name" value="TFPI/VKTCI-like"/>
</dbReference>
<dbReference type="PANTHER" id="PTHR10083:SF374">
    <property type="entry name" value="BPTI_KUNITZ INHIBITOR DOMAIN-CONTAINING PROTEIN"/>
    <property type="match status" value="1"/>
</dbReference>
<keyword evidence="2" id="KW-0722">Serine protease inhibitor</keyword>
<organism evidence="6 7">
    <name type="scientific">Amblyomma americanum</name>
    <name type="common">Lone star tick</name>
    <dbReference type="NCBI Taxonomy" id="6943"/>
    <lineage>
        <taxon>Eukaryota</taxon>
        <taxon>Metazoa</taxon>
        <taxon>Ecdysozoa</taxon>
        <taxon>Arthropoda</taxon>
        <taxon>Chelicerata</taxon>
        <taxon>Arachnida</taxon>
        <taxon>Acari</taxon>
        <taxon>Parasitiformes</taxon>
        <taxon>Ixodida</taxon>
        <taxon>Ixodoidea</taxon>
        <taxon>Ixodidae</taxon>
        <taxon>Amblyomminae</taxon>
        <taxon>Amblyomma</taxon>
    </lineage>
</organism>
<name>A0AAQ4F5G4_AMBAM</name>
<dbReference type="PRINTS" id="PR00759">
    <property type="entry name" value="BASICPTASE"/>
</dbReference>